<proteinExistence type="predicted"/>
<protein>
    <recommendedName>
        <fullName evidence="3">FAD/NAD(P)-binding domain-containing protein</fullName>
    </recommendedName>
</protein>
<name>A0ABR1IG73_9HYPO</name>
<dbReference type="InterPro" id="IPR015904">
    <property type="entry name" value="Sulphide_quinone_reductase"/>
</dbReference>
<keyword evidence="2" id="KW-1185">Reference proteome</keyword>
<evidence type="ECO:0000313" key="1">
    <source>
        <dbReference type="EMBL" id="KAK7432050.1"/>
    </source>
</evidence>
<dbReference type="Proteomes" id="UP001498421">
    <property type="component" value="Unassembled WGS sequence"/>
</dbReference>
<dbReference type="PANTHER" id="PTHR10632:SF2">
    <property type="entry name" value="SULFIDE:QUINONE OXIDOREDUCTASE, MITOCHONDRIAL"/>
    <property type="match status" value="1"/>
</dbReference>
<evidence type="ECO:0008006" key="3">
    <source>
        <dbReference type="Google" id="ProtNLM"/>
    </source>
</evidence>
<dbReference type="PANTHER" id="PTHR10632">
    <property type="entry name" value="SULFIDE:QUINONE OXIDOREDUCTASE"/>
    <property type="match status" value="1"/>
</dbReference>
<dbReference type="Gene3D" id="3.50.50.100">
    <property type="match status" value="1"/>
</dbReference>
<organism evidence="1 2">
    <name type="scientific">Neonectria magnoliae</name>
    <dbReference type="NCBI Taxonomy" id="2732573"/>
    <lineage>
        <taxon>Eukaryota</taxon>
        <taxon>Fungi</taxon>
        <taxon>Dikarya</taxon>
        <taxon>Ascomycota</taxon>
        <taxon>Pezizomycotina</taxon>
        <taxon>Sordariomycetes</taxon>
        <taxon>Hypocreomycetidae</taxon>
        <taxon>Hypocreales</taxon>
        <taxon>Nectriaceae</taxon>
        <taxon>Neonectria</taxon>
    </lineage>
</organism>
<accession>A0ABR1IG73</accession>
<gene>
    <name evidence="1" type="ORF">QQZ08_001340</name>
</gene>
<reference evidence="1 2" key="1">
    <citation type="journal article" date="2025" name="Microbiol. Resour. Announc.">
        <title>Draft genome sequences for Neonectria magnoliae and Neonectria punicea, canker pathogens of Liriodendron tulipifera and Acer saccharum in West Virginia.</title>
        <authorList>
            <person name="Petronek H.M."/>
            <person name="Kasson M.T."/>
            <person name="Metheny A.M."/>
            <person name="Stauder C.M."/>
            <person name="Lovett B."/>
            <person name="Lynch S.C."/>
            <person name="Garnas J.R."/>
            <person name="Kasson L.R."/>
            <person name="Stajich J.E."/>
        </authorList>
    </citation>
    <scope>NUCLEOTIDE SEQUENCE [LARGE SCALE GENOMIC DNA]</scope>
    <source>
        <strain evidence="1 2">NRRL 64651</strain>
    </source>
</reference>
<evidence type="ECO:0000313" key="2">
    <source>
        <dbReference type="Proteomes" id="UP001498421"/>
    </source>
</evidence>
<dbReference type="EMBL" id="JAZAVK010000007">
    <property type="protein sequence ID" value="KAK7432050.1"/>
    <property type="molecule type" value="Genomic_DNA"/>
</dbReference>
<sequence length="142" mass="15687">MWLALDYWKKAALYNPSSTSPVNISFATALPTIFGVPKHRDTLEVLRKERGVEGLFQHDLVAIDDNTATFAHPGGELKKQFDFFHVVPKMGPHELVQKSDLAKAGFVDVDQSTTRHKTFSNVWSVGDASNLPTSKTMAAITS</sequence>
<comment type="caution">
    <text evidence="1">The sequence shown here is derived from an EMBL/GenBank/DDBJ whole genome shotgun (WGS) entry which is preliminary data.</text>
</comment>